<dbReference type="EMBL" id="BLLF01000004">
    <property type="protein sequence ID" value="GFH05652.1"/>
    <property type="molecule type" value="Genomic_DNA"/>
</dbReference>
<dbReference type="InterPro" id="IPR001650">
    <property type="entry name" value="Helicase_C-like"/>
</dbReference>
<keyword evidence="1" id="KW-0547">Nucleotide-binding</keyword>
<feature type="domain" description="Helicase C-terminal" evidence="5">
    <location>
        <begin position="41"/>
        <end position="205"/>
    </location>
</feature>
<keyword evidence="7" id="KW-1185">Reference proteome</keyword>
<keyword evidence="4" id="KW-0067">ATP-binding</keyword>
<dbReference type="PROSITE" id="PS51194">
    <property type="entry name" value="HELICASE_CTER"/>
    <property type="match status" value="1"/>
</dbReference>
<comment type="caution">
    <text evidence="6">The sequence shown here is derived from an EMBL/GenBank/DDBJ whole genome shotgun (WGS) entry which is preliminary data.</text>
</comment>
<dbReference type="Pfam" id="PF00271">
    <property type="entry name" value="Helicase_C"/>
    <property type="match status" value="1"/>
</dbReference>
<dbReference type="Proteomes" id="UP000485058">
    <property type="component" value="Unassembled WGS sequence"/>
</dbReference>
<sequence length="205" mass="22593">PIKRLLASQFPDIKTLQTASTHFGIAGSQHLFTSLPAGRDKLDLLLDVLSPDVRRLRKVLVFCNSMDSCRAVEHHCREAGLPTVCYHGGMPVSARQESFRRFAGSYVEGEAVAEEGQGQQPLMIATDVAARGLDFPGHVDHVVNFDFPYTAVDYIHRSGRTARAGRSGKITSLVTGRDKVLAQRIEWALDHNQPLDQLSADPNVF</sequence>
<dbReference type="GO" id="GO:0016787">
    <property type="term" value="F:hydrolase activity"/>
    <property type="evidence" value="ECO:0007669"/>
    <property type="project" value="UniProtKB-KW"/>
</dbReference>
<feature type="non-terminal residue" evidence="6">
    <location>
        <position position="1"/>
    </location>
</feature>
<evidence type="ECO:0000259" key="5">
    <source>
        <dbReference type="PROSITE" id="PS51194"/>
    </source>
</evidence>
<evidence type="ECO:0000313" key="7">
    <source>
        <dbReference type="Proteomes" id="UP000485058"/>
    </source>
</evidence>
<protein>
    <recommendedName>
        <fullName evidence="5">Helicase C-terminal domain-containing protein</fullName>
    </recommendedName>
</protein>
<dbReference type="SMART" id="SM00490">
    <property type="entry name" value="HELICc"/>
    <property type="match status" value="1"/>
</dbReference>
<dbReference type="Gene3D" id="3.40.50.300">
    <property type="entry name" value="P-loop containing nucleotide triphosphate hydrolases"/>
    <property type="match status" value="1"/>
</dbReference>
<name>A0A699YR92_HAELA</name>
<evidence type="ECO:0000256" key="4">
    <source>
        <dbReference type="ARBA" id="ARBA00022840"/>
    </source>
</evidence>
<evidence type="ECO:0000256" key="1">
    <source>
        <dbReference type="ARBA" id="ARBA00022741"/>
    </source>
</evidence>
<organism evidence="6 7">
    <name type="scientific">Haematococcus lacustris</name>
    <name type="common">Green alga</name>
    <name type="synonym">Haematococcus pluvialis</name>
    <dbReference type="NCBI Taxonomy" id="44745"/>
    <lineage>
        <taxon>Eukaryota</taxon>
        <taxon>Viridiplantae</taxon>
        <taxon>Chlorophyta</taxon>
        <taxon>core chlorophytes</taxon>
        <taxon>Chlorophyceae</taxon>
        <taxon>CS clade</taxon>
        <taxon>Chlamydomonadales</taxon>
        <taxon>Haematococcaceae</taxon>
        <taxon>Haematococcus</taxon>
    </lineage>
</organism>
<dbReference type="InterPro" id="IPR027417">
    <property type="entry name" value="P-loop_NTPase"/>
</dbReference>
<dbReference type="GO" id="GO:0004386">
    <property type="term" value="F:helicase activity"/>
    <property type="evidence" value="ECO:0007669"/>
    <property type="project" value="UniProtKB-KW"/>
</dbReference>
<evidence type="ECO:0000313" key="6">
    <source>
        <dbReference type="EMBL" id="GFH05652.1"/>
    </source>
</evidence>
<dbReference type="AlphaFoldDB" id="A0A699YR92"/>
<keyword evidence="3" id="KW-0347">Helicase</keyword>
<dbReference type="PANTHER" id="PTHR47960">
    <property type="entry name" value="DEAD-BOX ATP-DEPENDENT RNA HELICASE 50"/>
    <property type="match status" value="1"/>
</dbReference>
<evidence type="ECO:0000256" key="3">
    <source>
        <dbReference type="ARBA" id="ARBA00022806"/>
    </source>
</evidence>
<dbReference type="SUPFAM" id="SSF52540">
    <property type="entry name" value="P-loop containing nucleoside triphosphate hydrolases"/>
    <property type="match status" value="1"/>
</dbReference>
<gene>
    <name evidence="6" type="ORF">HaLaN_00151</name>
</gene>
<proteinExistence type="predicted"/>
<dbReference type="CDD" id="cd18787">
    <property type="entry name" value="SF2_C_DEAD"/>
    <property type="match status" value="1"/>
</dbReference>
<dbReference type="GO" id="GO:0005524">
    <property type="term" value="F:ATP binding"/>
    <property type="evidence" value="ECO:0007669"/>
    <property type="project" value="UniProtKB-KW"/>
</dbReference>
<reference evidence="6 7" key="1">
    <citation type="submission" date="2020-02" db="EMBL/GenBank/DDBJ databases">
        <title>Draft genome sequence of Haematococcus lacustris strain NIES-144.</title>
        <authorList>
            <person name="Morimoto D."/>
            <person name="Nakagawa S."/>
            <person name="Yoshida T."/>
            <person name="Sawayama S."/>
        </authorList>
    </citation>
    <scope>NUCLEOTIDE SEQUENCE [LARGE SCALE GENOMIC DNA]</scope>
    <source>
        <strain evidence="6 7">NIES-144</strain>
    </source>
</reference>
<keyword evidence="2" id="KW-0378">Hydrolase</keyword>
<accession>A0A699YR92</accession>
<evidence type="ECO:0000256" key="2">
    <source>
        <dbReference type="ARBA" id="ARBA00022801"/>
    </source>
</evidence>